<gene>
    <name evidence="1" type="ORF">B8X00_09900</name>
</gene>
<dbReference type="AlphaFoldDB" id="A0A269XWI7"/>
<accession>A0A269XWI7</accession>
<protein>
    <submittedName>
        <fullName evidence="1">Uncharacterized protein</fullName>
    </submittedName>
</protein>
<evidence type="ECO:0000313" key="1">
    <source>
        <dbReference type="EMBL" id="PAK77642.1"/>
    </source>
</evidence>
<dbReference type="RefSeq" id="WP_095350028.1">
    <property type="nucleotide sequence ID" value="NZ_NCXK01000014.1"/>
</dbReference>
<sequence length="67" mass="7684">MRDNKTTDVSVITSNIISKYVPRDLYKPNGGPTDHFRRSDVKEMLELAYKAGWNNAVRACVLQEEIK</sequence>
<organism evidence="1 2">
    <name type="scientific">Acetobacter fabarum</name>
    <dbReference type="NCBI Taxonomy" id="483199"/>
    <lineage>
        <taxon>Bacteria</taxon>
        <taxon>Pseudomonadati</taxon>
        <taxon>Pseudomonadota</taxon>
        <taxon>Alphaproteobacteria</taxon>
        <taxon>Acetobacterales</taxon>
        <taxon>Acetobacteraceae</taxon>
        <taxon>Acetobacter</taxon>
    </lineage>
</organism>
<dbReference type="Proteomes" id="UP000216151">
    <property type="component" value="Unassembled WGS sequence"/>
</dbReference>
<keyword evidence="2" id="KW-1185">Reference proteome</keyword>
<dbReference type="EMBL" id="NCXK01000014">
    <property type="protein sequence ID" value="PAK77642.1"/>
    <property type="molecule type" value="Genomic_DNA"/>
</dbReference>
<name>A0A269XWI7_9PROT</name>
<reference evidence="1 2" key="1">
    <citation type="submission" date="2017-04" db="EMBL/GenBank/DDBJ databases">
        <title>Kefir bacterial isolates.</title>
        <authorList>
            <person name="Kim Y."/>
            <person name="Blasche S."/>
            <person name="Patil K.R."/>
        </authorList>
    </citation>
    <scope>NUCLEOTIDE SEQUENCE [LARGE SCALE GENOMIC DNA]</scope>
    <source>
        <strain evidence="1 2">KR</strain>
    </source>
</reference>
<comment type="caution">
    <text evidence="1">The sequence shown here is derived from an EMBL/GenBank/DDBJ whole genome shotgun (WGS) entry which is preliminary data.</text>
</comment>
<evidence type="ECO:0000313" key="2">
    <source>
        <dbReference type="Proteomes" id="UP000216151"/>
    </source>
</evidence>
<proteinExistence type="predicted"/>